<dbReference type="PANTHER" id="PTHR43031:SF1">
    <property type="entry name" value="PYRIDINE NUCLEOTIDE-DISULPHIDE OXIDOREDUCTASE"/>
    <property type="match status" value="1"/>
</dbReference>
<keyword evidence="2" id="KW-0808">Transferase</keyword>
<proteinExistence type="predicted"/>
<dbReference type="EMBL" id="VSSQ01000008">
    <property type="protein sequence ID" value="MPL59080.1"/>
    <property type="molecule type" value="Genomic_DNA"/>
</dbReference>
<dbReference type="SUPFAM" id="SSF52821">
    <property type="entry name" value="Rhodanese/Cell cycle control phosphatase"/>
    <property type="match status" value="1"/>
</dbReference>
<dbReference type="InterPro" id="IPR036873">
    <property type="entry name" value="Rhodanese-like_dom_sf"/>
</dbReference>
<dbReference type="CDD" id="cd00158">
    <property type="entry name" value="RHOD"/>
    <property type="match status" value="1"/>
</dbReference>
<organism evidence="2">
    <name type="scientific">bioreactor metagenome</name>
    <dbReference type="NCBI Taxonomy" id="1076179"/>
    <lineage>
        <taxon>unclassified sequences</taxon>
        <taxon>metagenomes</taxon>
        <taxon>ecological metagenomes</taxon>
    </lineage>
</organism>
<evidence type="ECO:0000259" key="1">
    <source>
        <dbReference type="PROSITE" id="PS50206"/>
    </source>
</evidence>
<protein>
    <submittedName>
        <fullName evidence="2">Thiosulfate sulfurtransferase GlpE</fullName>
        <ecNumber evidence="2">2.8.1.1</ecNumber>
    </submittedName>
</protein>
<dbReference type="InterPro" id="IPR050229">
    <property type="entry name" value="GlpE_sulfurtransferase"/>
</dbReference>
<dbReference type="InterPro" id="IPR001763">
    <property type="entry name" value="Rhodanese-like_dom"/>
</dbReference>
<evidence type="ECO:0000313" key="2">
    <source>
        <dbReference type="EMBL" id="MPL59080.1"/>
    </source>
</evidence>
<reference evidence="2" key="1">
    <citation type="submission" date="2019-08" db="EMBL/GenBank/DDBJ databases">
        <authorList>
            <person name="Kucharzyk K."/>
            <person name="Murdoch R.W."/>
            <person name="Higgins S."/>
            <person name="Loffler F."/>
        </authorList>
    </citation>
    <scope>NUCLEOTIDE SEQUENCE</scope>
</reference>
<dbReference type="SMART" id="SM00450">
    <property type="entry name" value="RHOD"/>
    <property type="match status" value="1"/>
</dbReference>
<dbReference type="PROSITE" id="PS50206">
    <property type="entry name" value="RHODANESE_3"/>
    <property type="match status" value="1"/>
</dbReference>
<comment type="caution">
    <text evidence="2">The sequence shown here is derived from an EMBL/GenBank/DDBJ whole genome shotgun (WGS) entry which is preliminary data.</text>
</comment>
<accession>A0A644SWK0</accession>
<sequence length="93" mass="9891">MGVANSVEKKIKDGAVIVDVRTVDEFEDGHYPKAINIPVNELPKRAAEIGPKDKPVLLYCASGSRSAMGAMLLKTMGFSDVTNAGGLDDLPVF</sequence>
<dbReference type="Gene3D" id="3.40.250.10">
    <property type="entry name" value="Rhodanese-like domain"/>
    <property type="match status" value="1"/>
</dbReference>
<dbReference type="AlphaFoldDB" id="A0A644SWK0"/>
<dbReference type="Pfam" id="PF00581">
    <property type="entry name" value="Rhodanese"/>
    <property type="match status" value="1"/>
</dbReference>
<name>A0A644SWK0_9ZZZZ</name>
<dbReference type="PANTHER" id="PTHR43031">
    <property type="entry name" value="FAD-DEPENDENT OXIDOREDUCTASE"/>
    <property type="match status" value="1"/>
</dbReference>
<feature type="domain" description="Rhodanese" evidence="1">
    <location>
        <begin position="11"/>
        <end position="91"/>
    </location>
</feature>
<gene>
    <name evidence="2" type="primary">glpE_3</name>
    <name evidence="2" type="ORF">SDC9_04628</name>
</gene>
<dbReference type="GO" id="GO:0004792">
    <property type="term" value="F:thiosulfate-cyanide sulfurtransferase activity"/>
    <property type="evidence" value="ECO:0007669"/>
    <property type="project" value="UniProtKB-EC"/>
</dbReference>
<dbReference type="EC" id="2.8.1.1" evidence="2"/>